<dbReference type="GO" id="GO:0016787">
    <property type="term" value="F:hydrolase activity"/>
    <property type="evidence" value="ECO:0007669"/>
    <property type="project" value="UniProtKB-KW"/>
</dbReference>
<keyword evidence="1" id="KW-0378">Hydrolase</keyword>
<dbReference type="Gene3D" id="3.40.50.1000">
    <property type="entry name" value="HAD superfamily/HAD-like"/>
    <property type="match status" value="1"/>
</dbReference>
<dbReference type="PANTHER" id="PTHR47829">
    <property type="entry name" value="HYDROLASE, PUTATIVE (AFU_ORTHOLOGUE AFUA_1G12880)-RELATED"/>
    <property type="match status" value="1"/>
</dbReference>
<dbReference type="InterPro" id="IPR036412">
    <property type="entry name" value="HAD-like_sf"/>
</dbReference>
<dbReference type="InterPro" id="IPR052898">
    <property type="entry name" value="ACAD10-like"/>
</dbReference>
<name>A0A1H5W995_9ACTN</name>
<dbReference type="NCBIfam" id="TIGR01509">
    <property type="entry name" value="HAD-SF-IA-v3"/>
    <property type="match status" value="1"/>
</dbReference>
<dbReference type="InterPro" id="IPR006439">
    <property type="entry name" value="HAD-SF_hydro_IA"/>
</dbReference>
<reference evidence="2" key="1">
    <citation type="submission" date="2016-10" db="EMBL/GenBank/DDBJ databases">
        <authorList>
            <person name="Varghese N."/>
            <person name="Submissions S."/>
        </authorList>
    </citation>
    <scope>NUCLEOTIDE SEQUENCE [LARGE SCALE GENOMIC DNA]</scope>
    <source>
        <strain evidence="2">DSM 43163</strain>
    </source>
</reference>
<dbReference type="SFLD" id="SFLDG01129">
    <property type="entry name" value="C1.5:_HAD__Beta-PGM__Phosphata"/>
    <property type="match status" value="1"/>
</dbReference>
<dbReference type="InterPro" id="IPR023198">
    <property type="entry name" value="PGP-like_dom2"/>
</dbReference>
<dbReference type="EMBL" id="FNVO01000002">
    <property type="protein sequence ID" value="SEF95377.1"/>
    <property type="molecule type" value="Genomic_DNA"/>
</dbReference>
<dbReference type="InterPro" id="IPR023214">
    <property type="entry name" value="HAD_sf"/>
</dbReference>
<proteinExistence type="predicted"/>
<sequence length="212" mass="22957">MITDWGGVLTSPLNDAIAHWLTADGIDEARYKDVMRAWVRQAYDPVAGTVNPIHGLEDGTLAPAEFERLLAAELCTVDGGPVACEGLLARMFAAFHPVEPMYAALRAARTAGARVALLSNSWGNDYPRELWNELFDTVVISAEVGMRKPDERIFRHAVELLGLAPAECAFVDDIEHNVRAAESVGLVGVHHTDVGATIGRLGELLGVRLADF</sequence>
<dbReference type="Pfam" id="PF00702">
    <property type="entry name" value="Hydrolase"/>
    <property type="match status" value="1"/>
</dbReference>
<evidence type="ECO:0000313" key="2">
    <source>
        <dbReference type="Proteomes" id="UP000236723"/>
    </source>
</evidence>
<keyword evidence="2" id="KW-1185">Reference proteome</keyword>
<dbReference type="PANTHER" id="PTHR47829:SF1">
    <property type="entry name" value="HAD FAMILY PHOSPHATASE"/>
    <property type="match status" value="1"/>
</dbReference>
<dbReference type="NCBIfam" id="TIGR01549">
    <property type="entry name" value="HAD-SF-IA-v1"/>
    <property type="match status" value="1"/>
</dbReference>
<dbReference type="CDD" id="cd02603">
    <property type="entry name" value="HAD_sEH-N_like"/>
    <property type="match status" value="1"/>
</dbReference>
<dbReference type="SFLD" id="SFLDS00003">
    <property type="entry name" value="Haloacid_Dehalogenase"/>
    <property type="match status" value="1"/>
</dbReference>
<dbReference type="Gene3D" id="1.10.150.240">
    <property type="entry name" value="Putative phosphatase, domain 2"/>
    <property type="match status" value="1"/>
</dbReference>
<dbReference type="Proteomes" id="UP000236723">
    <property type="component" value="Unassembled WGS sequence"/>
</dbReference>
<gene>
    <name evidence="1" type="ORF">SAMN04489712_102618</name>
</gene>
<organism evidence="1 2">
    <name type="scientific">Thermomonospora echinospora</name>
    <dbReference type="NCBI Taxonomy" id="1992"/>
    <lineage>
        <taxon>Bacteria</taxon>
        <taxon>Bacillati</taxon>
        <taxon>Actinomycetota</taxon>
        <taxon>Actinomycetes</taxon>
        <taxon>Streptosporangiales</taxon>
        <taxon>Thermomonosporaceae</taxon>
        <taxon>Thermomonospora</taxon>
    </lineage>
</organism>
<accession>A0A1H5W995</accession>
<evidence type="ECO:0000313" key="1">
    <source>
        <dbReference type="EMBL" id="SEF95377.1"/>
    </source>
</evidence>
<protein>
    <submittedName>
        <fullName evidence="1">Putative hydrolase of the HAD superfamily</fullName>
    </submittedName>
</protein>
<dbReference type="AlphaFoldDB" id="A0A1H5W995"/>
<dbReference type="SUPFAM" id="SSF56784">
    <property type="entry name" value="HAD-like"/>
    <property type="match status" value="1"/>
</dbReference>